<dbReference type="Proteomes" id="UP001239782">
    <property type="component" value="Chromosome"/>
</dbReference>
<dbReference type="RefSeq" id="WP_309203988.1">
    <property type="nucleotide sequence ID" value="NZ_CP133548.1"/>
</dbReference>
<proteinExistence type="predicted"/>
<name>A0AA51RWB1_9GAMM</name>
<evidence type="ECO:0000313" key="1">
    <source>
        <dbReference type="EMBL" id="WMS88767.1"/>
    </source>
</evidence>
<reference evidence="1 2" key="1">
    <citation type="submission" date="2023-08" db="EMBL/GenBank/DDBJ databases">
        <title>Pleionea litopenaei sp. nov., isolated from stomach of juvenile Litopenaeus vannamei.</title>
        <authorList>
            <person name="Rho A.M."/>
            <person name="Hwang C.Y."/>
        </authorList>
    </citation>
    <scope>NUCLEOTIDE SEQUENCE [LARGE SCALE GENOMIC DNA]</scope>
    <source>
        <strain evidence="1 2">HL-JVS1</strain>
    </source>
</reference>
<gene>
    <name evidence="1" type="ORF">Q9312_07570</name>
</gene>
<keyword evidence="2" id="KW-1185">Reference proteome</keyword>
<sequence length="189" mass="21354">MALRLFSGNISLYFGQFYIDEPEQSEEKLPEDSDVQDDDLYLDIDSAFESQNNGLCGACHQGKLFFIAGPQDGTAQVMVEVLDEEPPIFEQAEDVVECSFRAMSDQLHLCEWANEKTYLLNLPVGQYVVRYTITGTDADYSESDPIDKPLPGQRYVVQFWPGNISSDRIVLANSQKGHYWHKQLGKNSA</sequence>
<dbReference type="EMBL" id="CP133548">
    <property type="protein sequence ID" value="WMS88767.1"/>
    <property type="molecule type" value="Genomic_DNA"/>
</dbReference>
<protein>
    <submittedName>
        <fullName evidence="1">Uncharacterized protein</fullName>
    </submittedName>
</protein>
<evidence type="ECO:0000313" key="2">
    <source>
        <dbReference type="Proteomes" id="UP001239782"/>
    </source>
</evidence>
<accession>A0AA51RWB1</accession>
<organism evidence="1 2">
    <name type="scientific">Pleionea litopenaei</name>
    <dbReference type="NCBI Taxonomy" id="3070815"/>
    <lineage>
        <taxon>Bacteria</taxon>
        <taxon>Pseudomonadati</taxon>
        <taxon>Pseudomonadota</taxon>
        <taxon>Gammaproteobacteria</taxon>
        <taxon>Oceanospirillales</taxon>
        <taxon>Pleioneaceae</taxon>
        <taxon>Pleionea</taxon>
    </lineage>
</organism>
<dbReference type="AlphaFoldDB" id="A0AA51RWB1"/>
<dbReference type="KEGG" id="plei:Q9312_07570"/>